<dbReference type="InterPro" id="IPR016032">
    <property type="entry name" value="Sig_transdc_resp-reg_C-effctor"/>
</dbReference>
<name>A0A511J8T2_9CELL</name>
<dbReference type="GO" id="GO:0003677">
    <property type="term" value="F:DNA binding"/>
    <property type="evidence" value="ECO:0007669"/>
    <property type="project" value="InterPro"/>
</dbReference>
<dbReference type="GO" id="GO:0004016">
    <property type="term" value="F:adenylate cyclase activity"/>
    <property type="evidence" value="ECO:0007669"/>
    <property type="project" value="TreeGrafter"/>
</dbReference>
<dbReference type="Pfam" id="PF00196">
    <property type="entry name" value="GerE"/>
    <property type="match status" value="1"/>
</dbReference>
<dbReference type="GO" id="GO:0005524">
    <property type="term" value="F:ATP binding"/>
    <property type="evidence" value="ECO:0007669"/>
    <property type="project" value="UniProtKB-KW"/>
</dbReference>
<dbReference type="GO" id="GO:0005737">
    <property type="term" value="C:cytoplasm"/>
    <property type="evidence" value="ECO:0007669"/>
    <property type="project" value="TreeGrafter"/>
</dbReference>
<evidence type="ECO:0000313" key="5">
    <source>
        <dbReference type="Proteomes" id="UP000321720"/>
    </source>
</evidence>
<evidence type="ECO:0000313" key="4">
    <source>
        <dbReference type="EMBL" id="GEL94404.1"/>
    </source>
</evidence>
<accession>A0A511J8T2</accession>
<dbReference type="PRINTS" id="PR00038">
    <property type="entry name" value="HTHLUXR"/>
</dbReference>
<dbReference type="Pfam" id="PF13191">
    <property type="entry name" value="AAA_16"/>
    <property type="match status" value="1"/>
</dbReference>
<dbReference type="OrthoDB" id="3197423at2"/>
<feature type="domain" description="HTH luxR-type" evidence="3">
    <location>
        <begin position="865"/>
        <end position="930"/>
    </location>
</feature>
<keyword evidence="2" id="KW-0067">ATP-binding</keyword>
<dbReference type="SUPFAM" id="SSF46894">
    <property type="entry name" value="C-terminal effector domain of the bipartite response regulators"/>
    <property type="match status" value="1"/>
</dbReference>
<protein>
    <submittedName>
        <fullName evidence="4">Transcriptional regulator</fullName>
    </submittedName>
</protein>
<dbReference type="Gene3D" id="1.10.10.10">
    <property type="entry name" value="Winged helix-like DNA-binding domain superfamily/Winged helix DNA-binding domain"/>
    <property type="match status" value="1"/>
</dbReference>
<keyword evidence="1" id="KW-0547">Nucleotide-binding</keyword>
<gene>
    <name evidence="4" type="ORF">CCO02nite_10620</name>
</gene>
<dbReference type="PROSITE" id="PS50043">
    <property type="entry name" value="HTH_LUXR_2"/>
    <property type="match status" value="1"/>
</dbReference>
<evidence type="ECO:0000259" key="3">
    <source>
        <dbReference type="PROSITE" id="PS50043"/>
    </source>
</evidence>
<keyword evidence="5" id="KW-1185">Reference proteome</keyword>
<dbReference type="EMBL" id="BJWG01000003">
    <property type="protein sequence ID" value="GEL94404.1"/>
    <property type="molecule type" value="Genomic_DNA"/>
</dbReference>
<dbReference type="PANTHER" id="PTHR16305:SF35">
    <property type="entry name" value="TRANSCRIPTIONAL ACTIVATOR DOMAIN"/>
    <property type="match status" value="1"/>
</dbReference>
<proteinExistence type="predicted"/>
<dbReference type="InterPro" id="IPR036388">
    <property type="entry name" value="WH-like_DNA-bd_sf"/>
</dbReference>
<dbReference type="InterPro" id="IPR041664">
    <property type="entry name" value="AAA_16"/>
</dbReference>
<reference evidence="4 5" key="1">
    <citation type="submission" date="2019-07" db="EMBL/GenBank/DDBJ databases">
        <title>Whole genome shotgun sequence of Cellulomonas composti NBRC 100758.</title>
        <authorList>
            <person name="Hosoyama A."/>
            <person name="Uohara A."/>
            <person name="Ohji S."/>
            <person name="Ichikawa N."/>
        </authorList>
    </citation>
    <scope>NUCLEOTIDE SEQUENCE [LARGE SCALE GENOMIC DNA]</scope>
    <source>
        <strain evidence="4 5">NBRC 100758</strain>
    </source>
</reference>
<evidence type="ECO:0000256" key="2">
    <source>
        <dbReference type="ARBA" id="ARBA00022840"/>
    </source>
</evidence>
<dbReference type="InterPro" id="IPR027417">
    <property type="entry name" value="P-loop_NTPase"/>
</dbReference>
<sequence length="935" mass="97511">MPPPEPFAGPDLLERDDALAELRGLLARAVAGEGRAVRVLGPPGAGKTALLRTLVATARERGVEVLSASAGVLDSRTPYGVVHHLFDLAARALPPEQRAAVGDGPARLALEHVLGAEHGPVDPGDLLASLYRLLEALSAGRPAIVVVDDAQWADEESLLFLASLRERLRDLPVLAVVAVRDVGTQDRGHVLAALVADPDAHVLRLTPLSNHAVGRLLERTWGEPVGTDVAAAAAAATDGNPFLLLALARLLPAGERSAAHVREAVPGTVVDAVAARLSALTPAQRALATAIAVLDAAPLHVAAQLAGLDPHDAAAAADVLRDVGLTADAPTLTFRHALLRSAALAATGHDTRARLHREAARLLAGDPHHAAAHLLVTDGTGDPWAVDLLATAAQTALDDGAPHSAVALLRRAVAEPADDDRLPRLLLRLGLAELRAADRACLTTLLRAHALVTAPEDRARAAIALAEAYGFAGRHEDAAEVLARTFDAVRGTASELDVEAALVASSLLVPTRIADARRRLAARPDLAGATRAERHFLIQQMADAAGTNQPADVIRAYAHRALHPEDTPETTDWVWARLFLSAIGDHAEVRRLTDVGFAQVARRGSVVGYVTVSFMRGLDESWGGSLVAAEGHLRAMLEHSAGLEPGGMVQTLACSNLAQVLALQGRAEQGLELLAPFPEELGPVGPAGVAAMSFARATVRQALGDHAGALHAAQAAGELVRTLDVDSPTWAAWRAYAVEPLRSLGRLDEARALAAEHVALCERSEVPQLLAEALRLAGRVAPTPAGSIALLTRSVDVAARSESRLQEAASSAALGAALRRAGSRSQARPHLLTAHAFALEVGALPLAAEAEAELAAAGSRVRPVDLSGVGSLTVSERRVAELAASGLPDVEIARRLFVARRTVETHLSHAYRKLGVTGRDGLAGALAEHSGRMAP</sequence>
<dbReference type="SUPFAM" id="SSF52540">
    <property type="entry name" value="P-loop containing nucleoside triphosphate hydrolases"/>
    <property type="match status" value="1"/>
</dbReference>
<comment type="caution">
    <text evidence="4">The sequence shown here is derived from an EMBL/GenBank/DDBJ whole genome shotgun (WGS) entry which is preliminary data.</text>
</comment>
<organism evidence="4 5">
    <name type="scientific">Cellulomonas composti</name>
    <dbReference type="NCBI Taxonomy" id="266130"/>
    <lineage>
        <taxon>Bacteria</taxon>
        <taxon>Bacillati</taxon>
        <taxon>Actinomycetota</taxon>
        <taxon>Actinomycetes</taxon>
        <taxon>Micrococcales</taxon>
        <taxon>Cellulomonadaceae</taxon>
        <taxon>Cellulomonas</taxon>
    </lineage>
</organism>
<evidence type="ECO:0000256" key="1">
    <source>
        <dbReference type="ARBA" id="ARBA00022741"/>
    </source>
</evidence>
<dbReference type="InterPro" id="IPR000792">
    <property type="entry name" value="Tscrpt_reg_LuxR_C"/>
</dbReference>
<dbReference type="CDD" id="cd06170">
    <property type="entry name" value="LuxR_C_like"/>
    <property type="match status" value="1"/>
</dbReference>
<dbReference type="AlphaFoldDB" id="A0A511J8T2"/>
<dbReference type="RefSeq" id="WP_146842012.1">
    <property type="nucleotide sequence ID" value="NZ_BJWG01000003.1"/>
</dbReference>
<dbReference type="Proteomes" id="UP000321720">
    <property type="component" value="Unassembled WGS sequence"/>
</dbReference>
<dbReference type="Gene3D" id="3.40.50.300">
    <property type="entry name" value="P-loop containing nucleotide triphosphate hydrolases"/>
    <property type="match status" value="1"/>
</dbReference>
<dbReference type="SMART" id="SM00421">
    <property type="entry name" value="HTH_LUXR"/>
    <property type="match status" value="1"/>
</dbReference>
<dbReference type="GO" id="GO:0006355">
    <property type="term" value="P:regulation of DNA-templated transcription"/>
    <property type="evidence" value="ECO:0007669"/>
    <property type="project" value="InterPro"/>
</dbReference>
<dbReference type="PANTHER" id="PTHR16305">
    <property type="entry name" value="TESTICULAR SOLUBLE ADENYLYL CYCLASE"/>
    <property type="match status" value="1"/>
</dbReference>